<dbReference type="GeneID" id="19172322"/>
<accession>W9XIC0</accession>
<dbReference type="PANTHER" id="PTHR10622:SF10">
    <property type="entry name" value="HET DOMAIN-CONTAINING PROTEIN"/>
    <property type="match status" value="1"/>
</dbReference>
<gene>
    <name evidence="1" type="ORF">A1O3_08234</name>
</gene>
<dbReference type="RefSeq" id="XP_007736522.1">
    <property type="nucleotide sequence ID" value="XM_007738332.1"/>
</dbReference>
<comment type="caution">
    <text evidence="1">The sequence shown here is derived from an EMBL/GenBank/DDBJ whole genome shotgun (WGS) entry which is preliminary data.</text>
</comment>
<dbReference type="AlphaFoldDB" id="W9XIC0"/>
<dbReference type="EMBL" id="AMGY01000007">
    <property type="protein sequence ID" value="EXJ79948.1"/>
    <property type="molecule type" value="Genomic_DNA"/>
</dbReference>
<protein>
    <recommendedName>
        <fullName evidence="3">Heterokaryon incompatibility domain-containing protein</fullName>
    </recommendedName>
</protein>
<reference evidence="1 2" key="1">
    <citation type="submission" date="2013-03" db="EMBL/GenBank/DDBJ databases">
        <title>The Genome Sequence of Capronia epimyces CBS 606.96.</title>
        <authorList>
            <consortium name="The Broad Institute Genomics Platform"/>
            <person name="Cuomo C."/>
            <person name="de Hoog S."/>
            <person name="Gorbushina A."/>
            <person name="Walker B."/>
            <person name="Young S.K."/>
            <person name="Zeng Q."/>
            <person name="Gargeya S."/>
            <person name="Fitzgerald M."/>
            <person name="Haas B."/>
            <person name="Abouelleil A."/>
            <person name="Allen A.W."/>
            <person name="Alvarado L."/>
            <person name="Arachchi H.M."/>
            <person name="Berlin A.M."/>
            <person name="Chapman S.B."/>
            <person name="Gainer-Dewar J."/>
            <person name="Goldberg J."/>
            <person name="Griggs A."/>
            <person name="Gujja S."/>
            <person name="Hansen M."/>
            <person name="Howarth C."/>
            <person name="Imamovic A."/>
            <person name="Ireland A."/>
            <person name="Larimer J."/>
            <person name="McCowan C."/>
            <person name="Murphy C."/>
            <person name="Pearson M."/>
            <person name="Poon T.W."/>
            <person name="Priest M."/>
            <person name="Roberts A."/>
            <person name="Saif S."/>
            <person name="Shea T."/>
            <person name="Sisk P."/>
            <person name="Sykes S."/>
            <person name="Wortman J."/>
            <person name="Nusbaum C."/>
            <person name="Birren B."/>
        </authorList>
    </citation>
    <scope>NUCLEOTIDE SEQUENCE [LARGE SCALE GENOMIC DNA]</scope>
    <source>
        <strain evidence="1 2">CBS 606.96</strain>
    </source>
</reference>
<dbReference type="PANTHER" id="PTHR10622">
    <property type="entry name" value="HET DOMAIN-CONTAINING PROTEIN"/>
    <property type="match status" value="1"/>
</dbReference>
<evidence type="ECO:0000313" key="1">
    <source>
        <dbReference type="EMBL" id="EXJ79948.1"/>
    </source>
</evidence>
<proteinExistence type="predicted"/>
<organism evidence="1 2">
    <name type="scientific">Capronia epimyces CBS 606.96</name>
    <dbReference type="NCBI Taxonomy" id="1182542"/>
    <lineage>
        <taxon>Eukaryota</taxon>
        <taxon>Fungi</taxon>
        <taxon>Dikarya</taxon>
        <taxon>Ascomycota</taxon>
        <taxon>Pezizomycotina</taxon>
        <taxon>Eurotiomycetes</taxon>
        <taxon>Chaetothyriomycetidae</taxon>
        <taxon>Chaetothyriales</taxon>
        <taxon>Herpotrichiellaceae</taxon>
        <taxon>Capronia</taxon>
    </lineage>
</organism>
<dbReference type="Proteomes" id="UP000019478">
    <property type="component" value="Unassembled WGS sequence"/>
</dbReference>
<dbReference type="HOGENOM" id="CLU_000288_138_5_1"/>
<dbReference type="OrthoDB" id="4157496at2759"/>
<evidence type="ECO:0000313" key="2">
    <source>
        <dbReference type="Proteomes" id="UP000019478"/>
    </source>
</evidence>
<dbReference type="STRING" id="1182542.W9XIC0"/>
<keyword evidence="2" id="KW-1185">Reference proteome</keyword>
<sequence>MCLLKLNDDDDGALRLTEDLHDNIPAYAILSHTWGDDKDEVTLDHLDGKMKAGYTKMKFCGERAEKDNLKHFEAINSMFRWYCDAANCYVYLSDVSVSKGDEDHIRAA</sequence>
<evidence type="ECO:0008006" key="3">
    <source>
        <dbReference type="Google" id="ProtNLM"/>
    </source>
</evidence>
<name>W9XIC0_9EURO</name>